<proteinExistence type="predicted"/>
<comment type="caution">
    <text evidence="2">The sequence shown here is derived from an EMBL/GenBank/DDBJ whole genome shotgun (WGS) entry which is preliminary data.</text>
</comment>
<dbReference type="Pfam" id="PF14397">
    <property type="entry name" value="ATPgrasp_ST"/>
    <property type="match status" value="1"/>
</dbReference>
<dbReference type="OrthoDB" id="6315394at2"/>
<gene>
    <name evidence="2" type="ORF">DFQ07_0526</name>
</gene>
<feature type="domain" description="Alpha-L-glutamate ligase-related protein ATP-grasp" evidence="1">
    <location>
        <begin position="185"/>
        <end position="331"/>
    </location>
</feature>
<keyword evidence="3" id="KW-1185">Reference proteome</keyword>
<dbReference type="AlphaFoldDB" id="A0A4R6TKW4"/>
<dbReference type="EMBL" id="SNYH01000001">
    <property type="protein sequence ID" value="TDQ30188.1"/>
    <property type="molecule type" value="Genomic_DNA"/>
</dbReference>
<reference evidence="2 3" key="1">
    <citation type="submission" date="2019-03" db="EMBL/GenBank/DDBJ databases">
        <title>Genomic Encyclopedia of Type Strains, Phase III (KMG-III): the genomes of soil and plant-associated and newly described type strains.</title>
        <authorList>
            <person name="Whitman W."/>
        </authorList>
    </citation>
    <scope>NUCLEOTIDE SEQUENCE [LARGE SCALE GENOMIC DNA]</scope>
    <source>
        <strain evidence="2 3">CECT 8283</strain>
    </source>
</reference>
<dbReference type="SUPFAM" id="SSF56059">
    <property type="entry name" value="Glutathione synthetase ATP-binding domain-like"/>
    <property type="match status" value="1"/>
</dbReference>
<evidence type="ECO:0000313" key="3">
    <source>
        <dbReference type="Proteomes" id="UP000295390"/>
    </source>
</evidence>
<name>A0A4R6TKW4_9FLAO</name>
<protein>
    <submittedName>
        <fullName evidence="2">Putative polysaccharide biosynthesis protein</fullName>
    </submittedName>
</protein>
<dbReference type="Proteomes" id="UP000295390">
    <property type="component" value="Unassembled WGS sequence"/>
</dbReference>
<dbReference type="RefSeq" id="WP_133534706.1">
    <property type="nucleotide sequence ID" value="NZ_SNYH01000001.1"/>
</dbReference>
<organism evidence="2 3">
    <name type="scientific">Tenacibaculum caenipelagi</name>
    <dbReference type="NCBI Taxonomy" id="1325435"/>
    <lineage>
        <taxon>Bacteria</taxon>
        <taxon>Pseudomonadati</taxon>
        <taxon>Bacteroidota</taxon>
        <taxon>Flavobacteriia</taxon>
        <taxon>Flavobacteriales</taxon>
        <taxon>Flavobacteriaceae</taxon>
        <taxon>Tenacibaculum</taxon>
    </lineage>
</organism>
<evidence type="ECO:0000313" key="2">
    <source>
        <dbReference type="EMBL" id="TDQ30188.1"/>
    </source>
</evidence>
<sequence length="351" mass="40677">MKRTTKKIKKIKKDLSDRSYHSRHKRQALKILKDIESVKGKTDNKIIELANKYAKDVLGSKKFAPWLYVYSAINGEFVEGWIPDNYYGRILVPKLKGNYGKIADYNSLTNKFFNCSNFPDIVYFSNGLWLSTRYDVLSKTEALNIINNEDSMLLFKTDNSSQGKGVHFLKKEDLTIEYLESLGNGVLQRYINQHPFFREISPNSVATVRITSVINNRGEVSINACYLRVGRNFDTHVKSSSHIRIPVNITTGELDEYGYSTKWLKINEHPDTKFIFKDKKIPHFDKFLSTTIKFHKMVPFAICIGWDMIIDINNEIQIMEWNGSHNDIKFSEATQGPCFSNLGWDKLWKEN</sequence>
<accession>A0A4R6TKW4</accession>
<evidence type="ECO:0000259" key="1">
    <source>
        <dbReference type="Pfam" id="PF14397"/>
    </source>
</evidence>
<dbReference type="InterPro" id="IPR039523">
    <property type="entry name" value="RimK-rel_E_lig_ATP-grasp"/>
</dbReference>